<dbReference type="RefSeq" id="WP_189320079.1">
    <property type="nucleotide sequence ID" value="NZ_BMPQ01000001.1"/>
</dbReference>
<keyword evidence="9" id="KW-1185">Reference proteome</keyword>
<dbReference type="InterPro" id="IPR009075">
    <property type="entry name" value="AcylCo_DH/oxidase_C"/>
</dbReference>
<gene>
    <name evidence="8" type="ORF">GCM10010094_03200</name>
</gene>
<dbReference type="AlphaFoldDB" id="A0A917QED6"/>
<dbReference type="InterPro" id="IPR046373">
    <property type="entry name" value="Acyl-CoA_Oxase/DH_mid-dom_sf"/>
</dbReference>
<keyword evidence="5" id="KW-0560">Oxidoreductase</keyword>
<dbReference type="PROSITE" id="PS00072">
    <property type="entry name" value="ACYL_COA_DH_1"/>
    <property type="match status" value="1"/>
</dbReference>
<reference evidence="8" key="2">
    <citation type="submission" date="2020-09" db="EMBL/GenBank/DDBJ databases">
        <authorList>
            <person name="Sun Q."/>
            <person name="Ohkuma M."/>
        </authorList>
    </citation>
    <scope>NUCLEOTIDE SEQUENCE</scope>
    <source>
        <strain evidence="8">JCM 3035</strain>
    </source>
</reference>
<keyword evidence="4 5" id="KW-0274">FAD</keyword>
<dbReference type="Proteomes" id="UP000637788">
    <property type="component" value="Unassembled WGS sequence"/>
</dbReference>
<evidence type="ECO:0000259" key="7">
    <source>
        <dbReference type="Pfam" id="PF02770"/>
    </source>
</evidence>
<feature type="domain" description="Acyl-CoA dehydrogenase/oxidase C-terminal" evidence="6">
    <location>
        <begin position="227"/>
        <end position="374"/>
    </location>
</feature>
<comment type="cofactor">
    <cofactor evidence="1 5">
        <name>FAD</name>
        <dbReference type="ChEBI" id="CHEBI:57692"/>
    </cofactor>
</comment>
<dbReference type="InterPro" id="IPR009100">
    <property type="entry name" value="AcylCoA_DH/oxidase_NM_dom_sf"/>
</dbReference>
<dbReference type="SUPFAM" id="SSF47203">
    <property type="entry name" value="Acyl-CoA dehydrogenase C-terminal domain-like"/>
    <property type="match status" value="1"/>
</dbReference>
<protein>
    <submittedName>
        <fullName evidence="8">Acyl-CoA dehydrogenase</fullName>
    </submittedName>
</protein>
<dbReference type="Pfam" id="PF02770">
    <property type="entry name" value="Acyl-CoA_dh_M"/>
    <property type="match status" value="1"/>
</dbReference>
<dbReference type="GO" id="GO:0005886">
    <property type="term" value="C:plasma membrane"/>
    <property type="evidence" value="ECO:0007669"/>
    <property type="project" value="TreeGrafter"/>
</dbReference>
<proteinExistence type="inferred from homology"/>
<evidence type="ECO:0000256" key="1">
    <source>
        <dbReference type="ARBA" id="ARBA00001974"/>
    </source>
</evidence>
<evidence type="ECO:0000256" key="3">
    <source>
        <dbReference type="ARBA" id="ARBA00022630"/>
    </source>
</evidence>
<comment type="caution">
    <text evidence="8">The sequence shown here is derived from an EMBL/GenBank/DDBJ whole genome shotgun (WGS) entry which is preliminary data.</text>
</comment>
<dbReference type="Gene3D" id="1.10.540.10">
    <property type="entry name" value="Acyl-CoA dehydrogenase/oxidase, N-terminal domain"/>
    <property type="match status" value="1"/>
</dbReference>
<evidence type="ECO:0000259" key="6">
    <source>
        <dbReference type="Pfam" id="PF00441"/>
    </source>
</evidence>
<evidence type="ECO:0000256" key="4">
    <source>
        <dbReference type="ARBA" id="ARBA00022827"/>
    </source>
</evidence>
<evidence type="ECO:0000313" key="9">
    <source>
        <dbReference type="Proteomes" id="UP000637788"/>
    </source>
</evidence>
<dbReference type="Gene3D" id="2.40.110.10">
    <property type="entry name" value="Butyryl-CoA Dehydrogenase, subunit A, domain 2"/>
    <property type="match status" value="1"/>
</dbReference>
<dbReference type="Gene3D" id="1.20.140.10">
    <property type="entry name" value="Butyryl-CoA Dehydrogenase, subunit A, domain 3"/>
    <property type="match status" value="1"/>
</dbReference>
<reference evidence="8" key="1">
    <citation type="journal article" date="2014" name="Int. J. Syst. Evol. Microbiol.">
        <title>Complete genome sequence of Corynebacterium casei LMG S-19264T (=DSM 44701T), isolated from a smear-ripened cheese.</title>
        <authorList>
            <consortium name="US DOE Joint Genome Institute (JGI-PGF)"/>
            <person name="Walter F."/>
            <person name="Albersmeier A."/>
            <person name="Kalinowski J."/>
            <person name="Ruckert C."/>
        </authorList>
    </citation>
    <scope>NUCLEOTIDE SEQUENCE</scope>
    <source>
        <strain evidence="8">JCM 3035</strain>
    </source>
</reference>
<dbReference type="CDD" id="cd00567">
    <property type="entry name" value="ACAD"/>
    <property type="match status" value="1"/>
</dbReference>
<feature type="domain" description="Acyl-CoA oxidase/dehydrogenase middle" evidence="7">
    <location>
        <begin position="118"/>
        <end position="213"/>
    </location>
</feature>
<dbReference type="InterPro" id="IPR006089">
    <property type="entry name" value="Acyl-CoA_DH_CS"/>
</dbReference>
<evidence type="ECO:0000256" key="2">
    <source>
        <dbReference type="ARBA" id="ARBA00009347"/>
    </source>
</evidence>
<organism evidence="8 9">
    <name type="scientific">Streptomyces flaveus</name>
    <dbReference type="NCBI Taxonomy" id="66370"/>
    <lineage>
        <taxon>Bacteria</taxon>
        <taxon>Bacillati</taxon>
        <taxon>Actinomycetota</taxon>
        <taxon>Actinomycetes</taxon>
        <taxon>Kitasatosporales</taxon>
        <taxon>Streptomycetaceae</taxon>
        <taxon>Streptomyces</taxon>
        <taxon>Streptomyces aurantiacus group</taxon>
    </lineage>
</organism>
<dbReference type="PANTHER" id="PTHR43884">
    <property type="entry name" value="ACYL-COA DEHYDROGENASE"/>
    <property type="match status" value="1"/>
</dbReference>
<dbReference type="SUPFAM" id="SSF56645">
    <property type="entry name" value="Acyl-CoA dehydrogenase NM domain-like"/>
    <property type="match status" value="1"/>
</dbReference>
<dbReference type="GO" id="GO:0003995">
    <property type="term" value="F:acyl-CoA dehydrogenase activity"/>
    <property type="evidence" value="ECO:0007669"/>
    <property type="project" value="InterPro"/>
</dbReference>
<dbReference type="InterPro" id="IPR037069">
    <property type="entry name" value="AcylCoA_DH/ox_N_sf"/>
</dbReference>
<evidence type="ECO:0000256" key="5">
    <source>
        <dbReference type="RuleBase" id="RU362125"/>
    </source>
</evidence>
<name>A0A917QED6_9ACTN</name>
<dbReference type="GO" id="GO:0050660">
    <property type="term" value="F:flavin adenine dinucleotide binding"/>
    <property type="evidence" value="ECO:0007669"/>
    <property type="project" value="InterPro"/>
</dbReference>
<keyword evidence="3 5" id="KW-0285">Flavoprotein</keyword>
<dbReference type="PANTHER" id="PTHR43884:SF19">
    <property type="entry name" value="ACYL-COA DEHYDROGENASE FADE4-RELATED"/>
    <property type="match status" value="1"/>
</dbReference>
<dbReference type="InterPro" id="IPR036250">
    <property type="entry name" value="AcylCo_DH-like_C"/>
</dbReference>
<sequence>MRTADLEARLAEWSRPGGPFDPAVLTAHDETESFPAEACAALDTWGLPEYYVPVRRGGRQDRLDEFLALLRRIAARDLTVAVAHGKTFLGGVCAWVAGEDGPADLLARHVLAGEPVAWGLTEPDGGSDLLAGSLTATRHGSGWHLSGRKWPVNNATRGNLLCVLARTEPEGGPRGFTVFLIDKRATATGTVRPLPKMPTHGIRGADISGVEFHEARVPAHALVGTVGGGLELVLKSLQLTRIVCVSLSLGAGDHALGLLRRFLSERRLYGRDLADLPHVRGTAGRAAAHQFLAEAVAHTAARAAHQVPEELSVVSAVAKAFVPTLVQGQLRLIGDLLGARGFLTGVEGYGGFAKLERDHQVVPLFDGSTWVNRAGLAGVLPLLRPGRRATASVSASPVHWLREEHRPAPLDARRLRLLAPRDSVLGALPTLVAELAEQERTSSTAAETASLSRALLAAYERLGADLKNVRPTGGAPSTATMRLAERYEWCFAGAAALALHRARPRLHDGPWGQDGLWLRGCLALALEGLGSRPTGATQVYDRLGTLVTTAPDVPVSVLDDMVPDEPVHDGSVEVPAA</sequence>
<dbReference type="EMBL" id="BMPQ01000001">
    <property type="protein sequence ID" value="GGK46573.1"/>
    <property type="molecule type" value="Genomic_DNA"/>
</dbReference>
<accession>A0A917QED6</accession>
<comment type="similarity">
    <text evidence="2 5">Belongs to the acyl-CoA dehydrogenase family.</text>
</comment>
<dbReference type="Pfam" id="PF00441">
    <property type="entry name" value="Acyl-CoA_dh_1"/>
    <property type="match status" value="1"/>
</dbReference>
<evidence type="ECO:0000313" key="8">
    <source>
        <dbReference type="EMBL" id="GGK46573.1"/>
    </source>
</evidence>
<dbReference type="InterPro" id="IPR006091">
    <property type="entry name" value="Acyl-CoA_Oxase/DH_mid-dom"/>
</dbReference>